<name>G9A8Q5_SINF1</name>
<reference evidence="1 2" key="1">
    <citation type="journal article" date="2012" name="J. Bacteriol.">
        <title>Genome sequence of the soybean symbiont Sinorhizobium fredii HH103.</title>
        <authorList>
            <person name="Weidner S."/>
            <person name="Becker A."/>
            <person name="Bonilla I."/>
            <person name="Jaenicke S."/>
            <person name="Lloret J."/>
            <person name="Margaret I."/>
            <person name="Puhler A."/>
            <person name="Ruiz-Sainz J.E."/>
            <person name="Schneiker-Bekel S."/>
            <person name="Szczepanowski R."/>
            <person name="Vinardell J.M."/>
            <person name="Zehner S."/>
            <person name="Gottfert M."/>
        </authorList>
    </citation>
    <scope>NUCLEOTIDE SEQUENCE [LARGE SCALE GENOMIC DNA]</scope>
    <source>
        <strain evidence="1 2">HH103</strain>
    </source>
</reference>
<protein>
    <submittedName>
        <fullName evidence="1">Uncharacterized protein</fullName>
    </submittedName>
</protein>
<proteinExistence type="predicted"/>
<gene>
    <name evidence="1" type="ordered locus">SFHH103_02140</name>
</gene>
<organism evidence="1 2">
    <name type="scientific">Sinorhizobium fredii (strain HH103)</name>
    <dbReference type="NCBI Taxonomy" id="1117943"/>
    <lineage>
        <taxon>Bacteria</taxon>
        <taxon>Pseudomonadati</taxon>
        <taxon>Pseudomonadota</taxon>
        <taxon>Alphaproteobacteria</taxon>
        <taxon>Hyphomicrobiales</taxon>
        <taxon>Rhizobiaceae</taxon>
        <taxon>Sinorhizobium/Ensifer group</taxon>
        <taxon>Sinorhizobium</taxon>
    </lineage>
</organism>
<sequence length="67" mass="7396">MLQVKFDQNGFIGGVSAYRFLPKDIPSDALLRCEKLGLGFHVKTLADQHQAGKGNHGDDRHDDRFGG</sequence>
<dbReference type="HOGENOM" id="CLU_2809446_0_0_5"/>
<evidence type="ECO:0000313" key="1">
    <source>
        <dbReference type="EMBL" id="CCE96635.1"/>
    </source>
</evidence>
<dbReference type="KEGG" id="sfh:SFHH103_02140"/>
<accession>G9A8Q5</accession>
<evidence type="ECO:0000313" key="2">
    <source>
        <dbReference type="Proteomes" id="UP000007735"/>
    </source>
</evidence>
<dbReference type="Proteomes" id="UP000007735">
    <property type="component" value="Chromosome"/>
</dbReference>
<dbReference type="EMBL" id="HE616890">
    <property type="protein sequence ID" value="CCE96635.1"/>
    <property type="molecule type" value="Genomic_DNA"/>
</dbReference>
<dbReference type="AlphaFoldDB" id="G9A8Q5"/>